<keyword evidence="4" id="KW-0255">Endonuclease</keyword>
<dbReference type="InterPro" id="IPR019307">
    <property type="entry name" value="RNA-bd_AU-1/RNase_E/G"/>
</dbReference>
<keyword evidence="7" id="KW-0694">RNA-binding</keyword>
<dbReference type="GO" id="GO:0006364">
    <property type="term" value="P:rRNA processing"/>
    <property type="evidence" value="ECO:0007669"/>
    <property type="project" value="TreeGrafter"/>
</dbReference>
<dbReference type="STRING" id="260084.SAMN02927928_3540"/>
<dbReference type="EMBL" id="FMTS01000008">
    <property type="protein sequence ID" value="SCW80435.1"/>
    <property type="molecule type" value="Genomic_DNA"/>
</dbReference>
<evidence type="ECO:0000259" key="8">
    <source>
        <dbReference type="Pfam" id="PF10150"/>
    </source>
</evidence>
<dbReference type="GO" id="GO:0046872">
    <property type="term" value="F:metal ion binding"/>
    <property type="evidence" value="ECO:0007669"/>
    <property type="project" value="UniProtKB-KW"/>
</dbReference>
<reference evidence="10" key="1">
    <citation type="submission" date="2016-10" db="EMBL/GenBank/DDBJ databases">
        <authorList>
            <person name="Varghese N."/>
            <person name="Submissions S."/>
        </authorList>
    </citation>
    <scope>NUCLEOTIDE SEQUENCE [LARGE SCALE GENOMIC DNA]</scope>
    <source>
        <strain evidence="10">CGMCC 1.3431</strain>
    </source>
</reference>
<dbReference type="RefSeq" id="WP_090650477.1">
    <property type="nucleotide sequence ID" value="NZ_CBCRYE010000002.1"/>
</dbReference>
<evidence type="ECO:0000313" key="10">
    <source>
        <dbReference type="Proteomes" id="UP000199150"/>
    </source>
</evidence>
<dbReference type="GO" id="GO:0003723">
    <property type="term" value="F:RNA binding"/>
    <property type="evidence" value="ECO:0007669"/>
    <property type="project" value="UniProtKB-KW"/>
</dbReference>
<evidence type="ECO:0000256" key="5">
    <source>
        <dbReference type="ARBA" id="ARBA00022801"/>
    </source>
</evidence>
<dbReference type="PANTHER" id="PTHR30001:SF1">
    <property type="entry name" value="RIBONUCLEASE E_G-LIKE PROTEIN, CHLOROPLASTIC"/>
    <property type="match status" value="1"/>
</dbReference>
<dbReference type="OrthoDB" id="9804278at2"/>
<dbReference type="GO" id="GO:0016787">
    <property type="term" value="F:hydrolase activity"/>
    <property type="evidence" value="ECO:0007669"/>
    <property type="project" value="UniProtKB-KW"/>
</dbReference>
<keyword evidence="3" id="KW-0479">Metal-binding</keyword>
<comment type="cofactor">
    <cofactor evidence="1">
        <name>Mg(2+)</name>
        <dbReference type="ChEBI" id="CHEBI:18420"/>
    </cofactor>
</comment>
<evidence type="ECO:0000256" key="7">
    <source>
        <dbReference type="ARBA" id="ARBA00022884"/>
    </source>
</evidence>
<dbReference type="GO" id="GO:0004519">
    <property type="term" value="F:endonuclease activity"/>
    <property type="evidence" value="ECO:0007669"/>
    <property type="project" value="UniProtKB-KW"/>
</dbReference>
<evidence type="ECO:0000256" key="2">
    <source>
        <dbReference type="ARBA" id="ARBA00022722"/>
    </source>
</evidence>
<evidence type="ECO:0000256" key="6">
    <source>
        <dbReference type="ARBA" id="ARBA00022842"/>
    </source>
</evidence>
<keyword evidence="5" id="KW-0378">Hydrolase</keyword>
<evidence type="ECO:0000256" key="1">
    <source>
        <dbReference type="ARBA" id="ARBA00001946"/>
    </source>
</evidence>
<protein>
    <submittedName>
        <fullName evidence="9">Ribonuclease E/G family protein</fullName>
    </submittedName>
</protein>
<dbReference type="GO" id="GO:0004540">
    <property type="term" value="F:RNA nuclease activity"/>
    <property type="evidence" value="ECO:0007669"/>
    <property type="project" value="InterPro"/>
</dbReference>
<keyword evidence="2" id="KW-0540">Nuclease</keyword>
<evidence type="ECO:0000256" key="4">
    <source>
        <dbReference type="ARBA" id="ARBA00022759"/>
    </source>
</evidence>
<proteinExistence type="predicted"/>
<dbReference type="Pfam" id="PF10150">
    <property type="entry name" value="RNase_E_G"/>
    <property type="match status" value="1"/>
</dbReference>
<dbReference type="Proteomes" id="UP000199150">
    <property type="component" value="Unassembled WGS sequence"/>
</dbReference>
<keyword evidence="10" id="KW-1185">Reference proteome</keyword>
<gene>
    <name evidence="9" type="ORF">SAMN02927928_3540</name>
</gene>
<sequence length="335" mass="35656">MITLHYESRFGLARGAVCINGLPHLYAEGYEFNQSLTMVNVRSVARLKSKAGGLAFLALADGSEAVLDVPQEVFAKLTEGTALEVEIIAESRVEKLARARLIGPATGEPRRISPVQSLKDRLLARAAELGEHVESIVDFDVLDAAEDAALNPSEPLPGGGYLSVERTRALIACDVDSAGGEGITTPKAFAKACNERAVSDIGRRLRLSGLAGLIVIDLIGKRHDAGRLHSLLRAGFGPEADKLILGPVGKFGTLEFVRPWGATPLMDTIRSPIRAAHLLLREAVKRAGGAPGRLLTLRAPAAVLDIIRPLLAASHDPLSAIIRLEAAVQHEVVII</sequence>
<dbReference type="InterPro" id="IPR004659">
    <property type="entry name" value="RNase_E/G"/>
</dbReference>
<evidence type="ECO:0000256" key="3">
    <source>
        <dbReference type="ARBA" id="ARBA00022723"/>
    </source>
</evidence>
<organism evidence="9 10">
    <name type="scientific">Asticcacaulis taihuensis</name>
    <dbReference type="NCBI Taxonomy" id="260084"/>
    <lineage>
        <taxon>Bacteria</taxon>
        <taxon>Pseudomonadati</taxon>
        <taxon>Pseudomonadota</taxon>
        <taxon>Alphaproteobacteria</taxon>
        <taxon>Caulobacterales</taxon>
        <taxon>Caulobacteraceae</taxon>
        <taxon>Asticcacaulis</taxon>
    </lineage>
</organism>
<accession>A0A1G4THX4</accession>
<evidence type="ECO:0000313" key="9">
    <source>
        <dbReference type="EMBL" id="SCW80435.1"/>
    </source>
</evidence>
<dbReference type="AlphaFoldDB" id="A0A1G4THX4"/>
<keyword evidence="6" id="KW-0460">Magnesium</keyword>
<name>A0A1G4THX4_9CAUL</name>
<dbReference type="PANTHER" id="PTHR30001">
    <property type="entry name" value="RIBONUCLEASE"/>
    <property type="match status" value="1"/>
</dbReference>
<dbReference type="GO" id="GO:0005737">
    <property type="term" value="C:cytoplasm"/>
    <property type="evidence" value="ECO:0007669"/>
    <property type="project" value="TreeGrafter"/>
</dbReference>
<feature type="domain" description="RNA-binding protein AU-1/Ribonuclease E/G" evidence="8">
    <location>
        <begin position="134"/>
        <end position="258"/>
    </location>
</feature>